<accession>M8CEB4</accession>
<proteinExistence type="predicted"/>
<organism evidence="1">
    <name type="scientific">Aegilops tauschii</name>
    <name type="common">Tausch's goatgrass</name>
    <name type="synonym">Aegilops squarrosa</name>
    <dbReference type="NCBI Taxonomy" id="37682"/>
    <lineage>
        <taxon>Eukaryota</taxon>
        <taxon>Viridiplantae</taxon>
        <taxon>Streptophyta</taxon>
        <taxon>Embryophyta</taxon>
        <taxon>Tracheophyta</taxon>
        <taxon>Spermatophyta</taxon>
        <taxon>Magnoliopsida</taxon>
        <taxon>Liliopsida</taxon>
        <taxon>Poales</taxon>
        <taxon>Poaceae</taxon>
        <taxon>BOP clade</taxon>
        <taxon>Pooideae</taxon>
        <taxon>Triticodae</taxon>
        <taxon>Triticeae</taxon>
        <taxon>Triticinae</taxon>
        <taxon>Aegilops</taxon>
    </lineage>
</organism>
<reference evidence="1" key="1">
    <citation type="submission" date="2015-06" db="UniProtKB">
        <authorList>
            <consortium name="EnsemblPlants"/>
        </authorList>
    </citation>
    <scope>IDENTIFICATION</scope>
</reference>
<name>M8CEB4_AEGTA</name>
<dbReference type="AlphaFoldDB" id="M8CEB4"/>
<dbReference type="EnsemblPlants" id="EMT21516">
    <property type="protein sequence ID" value="EMT21516"/>
    <property type="gene ID" value="F775_19302"/>
</dbReference>
<sequence>MASEMSKDVKFFEEEVTSHPSVLEFFDLRTDAGLATKLGVQGGAQFWVMDEFMSNIWNAEEFQVATEGCFVGIEVAPVVGAGGGGGGGVREEAT</sequence>
<evidence type="ECO:0000313" key="1">
    <source>
        <dbReference type="EnsemblPlants" id="EMT21516"/>
    </source>
</evidence>
<protein>
    <submittedName>
        <fullName evidence="1">Uncharacterized protein</fullName>
    </submittedName>
</protein>